<keyword evidence="5" id="KW-1185">Reference proteome</keyword>
<dbReference type="HOGENOM" id="CLU_323140_0_0_1"/>
<feature type="compositionally biased region" description="Low complexity" evidence="2">
    <location>
        <begin position="451"/>
        <end position="460"/>
    </location>
</feature>
<dbReference type="SUPFAM" id="SSF54928">
    <property type="entry name" value="RNA-binding domain, RBD"/>
    <property type="match status" value="2"/>
</dbReference>
<dbReference type="CDD" id="cd00590">
    <property type="entry name" value="RRM_SF"/>
    <property type="match status" value="1"/>
</dbReference>
<name>W7HM66_9PEZI</name>
<accession>W7HM66</accession>
<keyword evidence="1" id="KW-0694">RNA-binding</keyword>
<dbReference type="SMART" id="SM00360">
    <property type="entry name" value="RRM"/>
    <property type="match status" value="2"/>
</dbReference>
<feature type="compositionally biased region" description="Gly residues" evidence="2">
    <location>
        <begin position="878"/>
        <end position="887"/>
    </location>
</feature>
<feature type="domain" description="RRM" evidence="3">
    <location>
        <begin position="232"/>
        <end position="304"/>
    </location>
</feature>
<feature type="domain" description="RRM" evidence="3">
    <location>
        <begin position="322"/>
        <end position="394"/>
    </location>
</feature>
<sequence length="895" mass="98085">MSQSVTGAGTTGNIVDGIIAHQDRVLEAAAAPASSDTAANIDLPPTVEKKKRTHKFNGFAKPFRPQNWVSPVPFPQSLSTFPSVKCEASAPAEASTSLVLHHEAFPHEASNSLVLYGEAASFDAPTVNTLALPAIPQQDESGFSYWPVAPYPQAMISAPMIGPLVQTFPPPSPVAQLPGDFNFNNGYNMGQPFPEDLFSGEDAGPPLDKRGRLQPFYYVPDGGEVFLYATRHLKLTNIPPTVSIFDLKKTLESFGDIASMYIDKFFTQQCIFVSYFDLRDAVKCERELAKPWSAKFCGRSILEHVFQQYAAHPVGIEGKICVDIVKRIPDRDSRCEGDIIRNFFSTAGPVISVESAGLGNCKAFIVEYSDVRHCQHAITLFDNYIVHGCHLHIRHAEVERHCWVNGSQMITVNEDFNLAQADPQLVENIVSELRRETEQVGVMVSQKEESTTSSKTITPPDSDEVKALATQADNRLAVVTVQATPGKEVVLRSHNRRRSDERKRRDEDEKEKARIIDLVKVKNGGDLRTSIMIRNIPNRLDQLAIKTWVDEFSHRKYDFFYLRIDFNNGFFVERVSGLDWRRFSSDKIVDVTYADIQGKASLIERFRNSNIMDNKPAYQPLVFHTSGPDSGRFEEFPKANNLCRKLKSATSAATNGGNGAGSASGNWRNRGNDNTRRGVAPVKEYFTPAGRRDGKPMIITSGPSQVFGNKNVVSGPVRVGPRPEGISGPQQGSVLAPVPIQLPTYPQPGSFSGTPAATLNNASRVTEEGSPVRPVTAIRLDPASYTGQAYGQQEDSSVRPATAIRLDPAHYSEQAYGRQVGSPARPATALRLDPAYYSGQIHGQKSHGGANVAHNIYAGQFGVNPFAFNGGQSIPRGGNFGNRGGNGFRPHGGRN</sequence>
<feature type="region of interest" description="Disordered" evidence="2">
    <location>
        <begin position="441"/>
        <end position="461"/>
    </location>
</feature>
<evidence type="ECO:0000313" key="4">
    <source>
        <dbReference type="EMBL" id="EWC45076.1"/>
    </source>
</evidence>
<evidence type="ECO:0000256" key="2">
    <source>
        <dbReference type="SAM" id="MobiDB-lite"/>
    </source>
</evidence>
<dbReference type="Pfam" id="PF04059">
    <property type="entry name" value="RRM_2"/>
    <property type="match status" value="1"/>
</dbReference>
<dbReference type="OrthoDB" id="417481at2759"/>
<dbReference type="InterPro" id="IPR035979">
    <property type="entry name" value="RBD_domain_sf"/>
</dbReference>
<reference evidence="4 5" key="1">
    <citation type="submission" date="2013-05" db="EMBL/GenBank/DDBJ databases">
        <title>Drechslerella stenobrocha genome reveals carnivorous origination and mechanical trapping mechanism of predatory fungi.</title>
        <authorList>
            <person name="Liu X."/>
            <person name="Zhang W."/>
            <person name="Liu K."/>
        </authorList>
    </citation>
    <scope>NUCLEOTIDE SEQUENCE [LARGE SCALE GENOMIC DNA]</scope>
    <source>
        <strain evidence="4 5">248</strain>
    </source>
</reference>
<evidence type="ECO:0000259" key="3">
    <source>
        <dbReference type="SMART" id="SM00360"/>
    </source>
</evidence>
<evidence type="ECO:0000313" key="5">
    <source>
        <dbReference type="Proteomes" id="UP000024837"/>
    </source>
</evidence>
<dbReference type="InterPro" id="IPR000504">
    <property type="entry name" value="RRM_dom"/>
</dbReference>
<gene>
    <name evidence="4" type="ORF">DRE_06215</name>
</gene>
<dbReference type="Proteomes" id="UP000024837">
    <property type="component" value="Unassembled WGS sequence"/>
</dbReference>
<dbReference type="PANTHER" id="PTHR23189">
    <property type="entry name" value="RNA RECOGNITION MOTIF-CONTAINING"/>
    <property type="match status" value="1"/>
</dbReference>
<dbReference type="EMBL" id="KI966431">
    <property type="protein sequence ID" value="EWC45076.1"/>
    <property type="molecule type" value="Genomic_DNA"/>
</dbReference>
<protein>
    <recommendedName>
        <fullName evidence="3">RRM domain-containing protein</fullName>
    </recommendedName>
</protein>
<proteinExistence type="predicted"/>
<organism evidence="4 5">
    <name type="scientific">Drechslerella stenobrocha 248</name>
    <dbReference type="NCBI Taxonomy" id="1043628"/>
    <lineage>
        <taxon>Eukaryota</taxon>
        <taxon>Fungi</taxon>
        <taxon>Dikarya</taxon>
        <taxon>Ascomycota</taxon>
        <taxon>Pezizomycotina</taxon>
        <taxon>Orbiliomycetes</taxon>
        <taxon>Orbiliales</taxon>
        <taxon>Orbiliaceae</taxon>
        <taxon>Drechslerella</taxon>
    </lineage>
</organism>
<dbReference type="GO" id="GO:0003723">
    <property type="term" value="F:RNA binding"/>
    <property type="evidence" value="ECO:0007669"/>
    <property type="project" value="UniProtKB-KW"/>
</dbReference>
<dbReference type="AlphaFoldDB" id="W7HM66"/>
<dbReference type="InterPro" id="IPR007201">
    <property type="entry name" value="Mei2-like_Rrm_C"/>
</dbReference>
<feature type="region of interest" description="Disordered" evidence="2">
    <location>
        <begin position="875"/>
        <end position="895"/>
    </location>
</feature>
<evidence type="ECO:0000256" key="1">
    <source>
        <dbReference type="ARBA" id="ARBA00022884"/>
    </source>
</evidence>
<feature type="region of interest" description="Disordered" evidence="2">
    <location>
        <begin position="651"/>
        <end position="677"/>
    </location>
</feature>